<sequence length="402" mass="44077">MPVTPFASSVSTPRSAISKASVDRDTHPSSDRLTADSRLRRPFQTKTNIPSSGAAPRLSTVSIKSVRRERRPRASSVVRNGVLATEMLQIARANVQSSQTRRSSERSETLKSMSVNGERNANLARWTRSVEPEMNGTDAIRRQQSSSLLLSSPIERKIAKPVLHLDGFAEEFENDQLAEHLFKSQPANKPIRSSGSNPSVIDDQALILDLPSTPSSQASPPEDPLSDPEVIQKIAESSRKRRPSSGRVKTPISKRVRRGGESTVASKEVEAVSNDHLQKEASEEPSSFKTDDTRLLKVQGPDNGSEEGDIIIIPRRRPKPRTVPTRASARLASGHQVIVGETEIVEDSDRTPTRPKHRARVKATNQAPSSRLLSRSSLDPEARTTGEKAQSVQSLDSDDLYS</sequence>
<feature type="region of interest" description="Disordered" evidence="1">
    <location>
        <begin position="1"/>
        <end position="58"/>
    </location>
</feature>
<feature type="compositionally biased region" description="Polar residues" evidence="1">
    <location>
        <begin position="1"/>
        <end position="15"/>
    </location>
</feature>
<dbReference type="EMBL" id="LN483166">
    <property type="protein sequence ID" value="CED84711.1"/>
    <property type="molecule type" value="Genomic_DNA"/>
</dbReference>
<name>A0A0F7ST85_PHARH</name>
<reference evidence="2" key="1">
    <citation type="submission" date="2014-08" db="EMBL/GenBank/DDBJ databases">
        <authorList>
            <person name="Sharma Rahul"/>
            <person name="Thines Marco"/>
        </authorList>
    </citation>
    <scope>NUCLEOTIDE SEQUENCE</scope>
</reference>
<evidence type="ECO:0000256" key="1">
    <source>
        <dbReference type="SAM" id="MobiDB-lite"/>
    </source>
</evidence>
<dbReference type="AlphaFoldDB" id="A0A0F7ST85"/>
<feature type="region of interest" description="Disordered" evidence="1">
    <location>
        <begin position="94"/>
        <end position="114"/>
    </location>
</feature>
<accession>A0A0F7ST85</accession>
<protein>
    <submittedName>
        <fullName evidence="2">Uncharacterized protein</fullName>
    </submittedName>
</protein>
<proteinExistence type="predicted"/>
<organism evidence="2">
    <name type="scientific">Phaffia rhodozyma</name>
    <name type="common">Yeast</name>
    <name type="synonym">Xanthophyllomyces dendrorhous</name>
    <dbReference type="NCBI Taxonomy" id="264483"/>
    <lineage>
        <taxon>Eukaryota</taxon>
        <taxon>Fungi</taxon>
        <taxon>Dikarya</taxon>
        <taxon>Basidiomycota</taxon>
        <taxon>Agaricomycotina</taxon>
        <taxon>Tremellomycetes</taxon>
        <taxon>Cystofilobasidiales</taxon>
        <taxon>Mrakiaceae</taxon>
        <taxon>Phaffia</taxon>
    </lineage>
</organism>
<evidence type="ECO:0000313" key="2">
    <source>
        <dbReference type="EMBL" id="CED84711.1"/>
    </source>
</evidence>
<feature type="region of interest" description="Disordered" evidence="1">
    <location>
        <begin position="235"/>
        <end position="309"/>
    </location>
</feature>
<feature type="compositionally biased region" description="Basic and acidic residues" evidence="1">
    <location>
        <begin position="21"/>
        <end position="39"/>
    </location>
</feature>
<feature type="region of interest" description="Disordered" evidence="1">
    <location>
        <begin position="340"/>
        <end position="402"/>
    </location>
</feature>